<feature type="transmembrane region" description="Helical" evidence="1">
    <location>
        <begin position="453"/>
        <end position="476"/>
    </location>
</feature>
<feature type="transmembrane region" description="Helical" evidence="1">
    <location>
        <begin position="1033"/>
        <end position="1060"/>
    </location>
</feature>
<keyword evidence="3" id="KW-1185">Reference proteome</keyword>
<feature type="transmembrane region" description="Helical" evidence="1">
    <location>
        <begin position="20"/>
        <end position="37"/>
    </location>
</feature>
<feature type="transmembrane region" description="Helical" evidence="1">
    <location>
        <begin position="936"/>
        <end position="956"/>
    </location>
</feature>
<feature type="transmembrane region" description="Helical" evidence="1">
    <location>
        <begin position="910"/>
        <end position="929"/>
    </location>
</feature>
<dbReference type="SUPFAM" id="SSF82693">
    <property type="entry name" value="Multidrug efflux transporter AcrB pore domain, PN1, PN2, PC1 and PC2 subdomains"/>
    <property type="match status" value="3"/>
</dbReference>
<sequence length="1066" mass="118927">MKEGLAGKIAKGFISSKLTVLLMIVFMVIGVYSSFLIPREEEPQIDVPMADIFVGYPGASPTEVESRVIKPLEKLFSNIKGVEYVYSTSMQEQGMVIVQFYVGEDIERSIVKLYNEINKHMDQMPQGVTFPLVKTRAIDDVPMLGLTLWSEKYDDYMLKQIAQELTDEIEKVNDVAITHKIGGRNRELRVVIDKNKLASSELDFLSVAEMIRVNNQQLSSGSFDRNDNEFLIKTGEFLKTKEDVENLVVGVYQNQPIYLGQIAEVVDGPEIPVNYVSLGFGSASEKIHEFKSEYPAVTISVAKRKGADAMKISDIIIEKVDYLRTNLIPDDVHIEITRNYGETASQKVSELLLHLIGAIIAVTIVVMLAMGWRGGLVVFLSVPITFALTLLSYYLLDYTLNRITLFALVFVTGIVVDDSIIIAENMHRHFKMKRLPFKEAALYAINEVGNPTILATFTVIASVLPMAFVSGLMGPYMSPMPIGASIAMLLSLFVALTITPYLGYIFLREKDKKVEVISEDETAGISDSTIFKIYSKFETPLIENKTKRWLFLGITFILLLGSVGLFFTKTVAVKMLPFDNKNEFQVVIDMPEGTTLERTAVVAKEIGQYLATRPEVVNYQSYVGTSSPITFNGLVRHYDLRGGSNMADIQVNLTDKHDRSAQSHDIVKLLRPEIQAIASKYNANVKLVEVPPGPPVLSTIVAEVYGPDYNEQIRVGDSIQEILKRTNDVVDIDWMVEANQKEFNFKINKEKAMLNGVAPQQITHTMNMALSNKAITHLYDEDASNQVGLVLTLDENEKSTLQDIASIKVKSKHGNLVPIIDLVTIEEGVKPKSIYRKNQKRVVYIMADMAGELESPVYAILGMSDKLQGIDLPKGYNMDELYIKQPEFEDDYTVKWDGEWQITLEVFRDLGIAFLGVIIIIYILIVGWFQNFKAPVVMMVAIPLSLVGIVLGHWMLGAFFTATSFIGMIALAGIMVRNSVLLIDFVNLRLDEGIPLKQAVIEAGAVRTTPILLTAGTVVIGAFVILFDPIFQGLAISLMGGTIVSTFLTLLVVPLVYYLIERKNYK</sequence>
<proteinExistence type="predicted"/>
<evidence type="ECO:0000313" key="3">
    <source>
        <dbReference type="Proteomes" id="UP001198402"/>
    </source>
</evidence>
<dbReference type="Gene3D" id="3.30.70.1320">
    <property type="entry name" value="Multidrug efflux transporter AcrB pore domain like"/>
    <property type="match status" value="1"/>
</dbReference>
<feature type="transmembrane region" description="Helical" evidence="1">
    <location>
        <begin position="351"/>
        <end position="369"/>
    </location>
</feature>
<protein>
    <submittedName>
        <fullName evidence="2">Efflux RND transporter permease subunit</fullName>
    </submittedName>
</protein>
<dbReference type="SUPFAM" id="SSF82866">
    <property type="entry name" value="Multidrug efflux transporter AcrB transmembrane domain"/>
    <property type="match status" value="2"/>
</dbReference>
<evidence type="ECO:0000256" key="1">
    <source>
        <dbReference type="SAM" id="Phobius"/>
    </source>
</evidence>
<evidence type="ECO:0000313" key="2">
    <source>
        <dbReference type="EMBL" id="MCA0153881.1"/>
    </source>
</evidence>
<accession>A0ABS7Y1T5</accession>
<dbReference type="Gene3D" id="3.30.2090.10">
    <property type="entry name" value="Multidrug efflux transporter AcrB TolC docking domain, DN and DC subdomains"/>
    <property type="match status" value="2"/>
</dbReference>
<feature type="transmembrane region" description="Helical" evidence="1">
    <location>
        <begin position="549"/>
        <end position="567"/>
    </location>
</feature>
<name>A0ABS7Y1T5_9FLAO</name>
<keyword evidence="1" id="KW-0812">Transmembrane</keyword>
<dbReference type="Proteomes" id="UP001198402">
    <property type="component" value="Unassembled WGS sequence"/>
</dbReference>
<dbReference type="SUPFAM" id="SSF82714">
    <property type="entry name" value="Multidrug efflux transporter AcrB TolC docking domain, DN and DC subdomains"/>
    <property type="match status" value="2"/>
</dbReference>
<dbReference type="PRINTS" id="PR00702">
    <property type="entry name" value="ACRIFLAVINRP"/>
</dbReference>
<dbReference type="Gene3D" id="3.30.70.1430">
    <property type="entry name" value="Multidrug efflux transporter AcrB pore domain"/>
    <property type="match status" value="2"/>
</dbReference>
<dbReference type="PANTHER" id="PTHR32063">
    <property type="match status" value="1"/>
</dbReference>
<dbReference type="EMBL" id="JAIUJS010000006">
    <property type="protein sequence ID" value="MCA0153881.1"/>
    <property type="molecule type" value="Genomic_DNA"/>
</dbReference>
<dbReference type="Gene3D" id="1.20.1640.10">
    <property type="entry name" value="Multidrug efflux transporter AcrB transmembrane domain"/>
    <property type="match status" value="2"/>
</dbReference>
<dbReference type="Gene3D" id="3.30.70.1440">
    <property type="entry name" value="Multidrug efflux transporter AcrB pore domain"/>
    <property type="match status" value="1"/>
</dbReference>
<dbReference type="InterPro" id="IPR027463">
    <property type="entry name" value="AcrB_DN_DC_subdom"/>
</dbReference>
<gene>
    <name evidence="2" type="ORF">LBV24_11680</name>
</gene>
<dbReference type="InterPro" id="IPR001036">
    <property type="entry name" value="Acrflvin-R"/>
</dbReference>
<keyword evidence="1" id="KW-0472">Membrane</keyword>
<reference evidence="3" key="1">
    <citation type="submission" date="2023-07" db="EMBL/GenBank/DDBJ databases">
        <authorList>
            <person name="Yue Y."/>
        </authorList>
    </citation>
    <scope>NUCLEOTIDE SEQUENCE [LARGE SCALE GENOMIC DNA]</scope>
    <source>
        <strain evidence="3">2Y89</strain>
    </source>
</reference>
<feature type="transmembrane region" description="Helical" evidence="1">
    <location>
        <begin position="482"/>
        <end position="507"/>
    </location>
</feature>
<organism evidence="2 3">
    <name type="scientific">Winogradskyella vincentii</name>
    <dbReference type="NCBI Taxonomy" id="2877122"/>
    <lineage>
        <taxon>Bacteria</taxon>
        <taxon>Pseudomonadati</taxon>
        <taxon>Bacteroidota</taxon>
        <taxon>Flavobacteriia</taxon>
        <taxon>Flavobacteriales</taxon>
        <taxon>Flavobacteriaceae</taxon>
        <taxon>Winogradskyella</taxon>
    </lineage>
</organism>
<dbReference type="PANTHER" id="PTHR32063:SF16">
    <property type="entry name" value="CATION EFFLUX SYSTEM (ACRB_ACRD_ACRF FAMILY)"/>
    <property type="match status" value="1"/>
</dbReference>
<feature type="transmembrane region" description="Helical" evidence="1">
    <location>
        <begin position="962"/>
        <end position="983"/>
    </location>
</feature>
<keyword evidence="1" id="KW-1133">Transmembrane helix</keyword>
<dbReference type="Pfam" id="PF00873">
    <property type="entry name" value="ACR_tran"/>
    <property type="match status" value="1"/>
</dbReference>
<comment type="caution">
    <text evidence="2">The sequence shown here is derived from an EMBL/GenBank/DDBJ whole genome shotgun (WGS) entry which is preliminary data.</text>
</comment>
<feature type="transmembrane region" description="Helical" evidence="1">
    <location>
        <begin position="1004"/>
        <end position="1027"/>
    </location>
</feature>
<feature type="transmembrane region" description="Helical" evidence="1">
    <location>
        <begin position="376"/>
        <end position="396"/>
    </location>
</feature>
<feature type="transmembrane region" description="Helical" evidence="1">
    <location>
        <begin position="402"/>
        <end position="423"/>
    </location>
</feature>
<dbReference type="RefSeq" id="WP_224478842.1">
    <property type="nucleotide sequence ID" value="NZ_JAIUJS010000006.1"/>
</dbReference>